<organism evidence="1">
    <name type="scientific">Mus musculus</name>
    <name type="common">Mouse</name>
    <dbReference type="NCBI Taxonomy" id="10090"/>
    <lineage>
        <taxon>Eukaryota</taxon>
        <taxon>Metazoa</taxon>
        <taxon>Chordata</taxon>
        <taxon>Craniata</taxon>
        <taxon>Vertebrata</taxon>
        <taxon>Euteleostomi</taxon>
        <taxon>Mammalia</taxon>
        <taxon>Eutheria</taxon>
        <taxon>Euarchontoglires</taxon>
        <taxon>Glires</taxon>
        <taxon>Rodentia</taxon>
        <taxon>Myomorpha</taxon>
        <taxon>Muroidea</taxon>
        <taxon>Muridae</taxon>
        <taxon>Murinae</taxon>
        <taxon>Mus</taxon>
        <taxon>Mus</taxon>
    </lineage>
</organism>
<dbReference type="MGI" id="MGI:1918385">
    <property type="gene designation" value="4933411O13Rik"/>
</dbReference>
<proteinExistence type="evidence at transcript level"/>
<reference evidence="1" key="8">
    <citation type="journal article" date="2005" name="Science">
        <title>Antisense Transcription in the Mammalian Transcriptome.</title>
        <authorList>
            <consortium name="RIKEN Genome Exploration Research Group and Genome Science Group (Genome Network Project Core Group) and the FANTOM Consortium"/>
        </authorList>
    </citation>
    <scope>NUCLEOTIDE SEQUENCE</scope>
    <source>
        <strain evidence="1">C57BL/6J</strain>
        <tissue evidence="1">Testis</tissue>
    </source>
</reference>
<reference evidence="1" key="1">
    <citation type="journal article" date="1999" name="Methods Enzymol.">
        <title>High-efficiency full-length cDNA cloning.</title>
        <authorList>
            <person name="Carninci P."/>
            <person name="Hayashizaki Y."/>
        </authorList>
    </citation>
    <scope>NUCLEOTIDE SEQUENCE</scope>
    <source>
        <strain evidence="1">C57BL/6J</strain>
        <tissue evidence="1">Testis</tissue>
    </source>
</reference>
<dbReference type="AGR" id="MGI:1918385"/>
<reference evidence="1" key="3">
    <citation type="journal article" date="2000" name="Genome Res.">
        <title>RIKEN integrated sequence analysis (RISA) system--384-format sequencing pipeline with 384 multicapillary sequencer.</title>
        <authorList>
            <person name="Shibata K."/>
            <person name="Itoh M."/>
            <person name="Aizawa K."/>
            <person name="Nagaoka S."/>
            <person name="Sasaki N."/>
            <person name="Carninci P."/>
            <person name="Konno H."/>
            <person name="Akiyama J."/>
            <person name="Nishi K."/>
            <person name="Kitsunai T."/>
            <person name="Tashiro H."/>
            <person name="Itoh M."/>
            <person name="Sumi N."/>
            <person name="Ishii Y."/>
            <person name="Nakamura S."/>
            <person name="Hazama M."/>
            <person name="Nishine T."/>
            <person name="Harada A."/>
            <person name="Yamamoto R."/>
            <person name="Matsumoto H."/>
            <person name="Sakaguchi S."/>
            <person name="Ikegami T."/>
            <person name="Kashiwagi K."/>
            <person name="Fujiwake S."/>
            <person name="Inoue K."/>
            <person name="Togawa Y."/>
            <person name="Izawa M."/>
            <person name="Ohara E."/>
            <person name="Watahiki M."/>
            <person name="Yoneda Y."/>
            <person name="Ishikawa T."/>
            <person name="Ozawa K."/>
            <person name="Tanaka T."/>
            <person name="Matsuura S."/>
            <person name="Kawai J."/>
            <person name="Okazaki Y."/>
            <person name="Muramatsu M."/>
            <person name="Inoue Y."/>
            <person name="Kira A."/>
            <person name="Hayashizaki Y."/>
        </authorList>
    </citation>
    <scope>NUCLEOTIDE SEQUENCE</scope>
    <source>
        <strain evidence="1">C57BL/6J</strain>
        <tissue evidence="1">Testis</tissue>
    </source>
</reference>
<protein>
    <submittedName>
        <fullName evidence="1">Uncharacterized protein</fullName>
    </submittedName>
</protein>
<reference evidence="1" key="4">
    <citation type="submission" date="2000-07" db="EMBL/GenBank/DDBJ databases">
        <authorList>
            <person name="Adachi J."/>
            <person name="Aizawa K."/>
            <person name="Akahira S."/>
            <person name="Akimura T."/>
            <person name="Arai A."/>
            <person name="Aono H."/>
            <person name="Arakawa T."/>
            <person name="Bono H."/>
            <person name="Carninci P."/>
            <person name="Fukuda S."/>
            <person name="Fukunishi Y."/>
            <person name="Furuno M."/>
            <person name="Hanagaki T."/>
            <person name="Hara A."/>
            <person name="Hayatsu N."/>
            <person name="Hiramoto K."/>
            <person name="Hiraoka T."/>
            <person name="Hori F."/>
            <person name="Imotani K."/>
            <person name="Ishii Y."/>
            <person name="Itoh M."/>
            <person name="Izawa M."/>
            <person name="Kasukawa T."/>
            <person name="Kato H."/>
            <person name="Kawai J."/>
            <person name="Kojima Y."/>
            <person name="Konno H."/>
            <person name="Kouda M."/>
            <person name="Koya S."/>
            <person name="Kurihara C."/>
            <person name="Matsuyama T."/>
            <person name="Miyazaki A."/>
            <person name="Nishi K."/>
            <person name="Nomura K."/>
            <person name="Numazaki R."/>
            <person name="Ohno M."/>
            <person name="Okazaki Y."/>
            <person name="Okido T."/>
            <person name="Owa C."/>
            <person name="Saito H."/>
            <person name="Saito R."/>
            <person name="Sakai C."/>
            <person name="Sakai K."/>
            <person name="Sano H."/>
            <person name="Sasaki D."/>
            <person name="Shibata K."/>
            <person name="Shibata Y."/>
            <person name="Shinagawa A."/>
            <person name="Shiraki T."/>
            <person name="Sogabe Y."/>
            <person name="Suzuki H."/>
            <person name="Tagami M."/>
            <person name="Tagawa A."/>
            <person name="Takahashi F."/>
            <person name="Tanaka T."/>
            <person name="Tejima Y."/>
            <person name="Toya T."/>
            <person name="Yamamura T."/>
            <person name="Yasunishi A."/>
            <person name="Yoshida K."/>
            <person name="Yoshino M."/>
            <person name="Muramatsu M."/>
            <person name="Hayashizaki Y."/>
        </authorList>
    </citation>
    <scope>NUCLEOTIDE SEQUENCE</scope>
    <source>
        <strain evidence="1">C57BL/6J</strain>
        <tissue evidence="1">Testis</tissue>
    </source>
</reference>
<gene>
    <name evidence="2" type="primary">4933411O13Rik</name>
</gene>
<evidence type="ECO:0000313" key="1">
    <source>
        <dbReference type="EMBL" id="BAB30426.1"/>
    </source>
</evidence>
<reference evidence="1" key="2">
    <citation type="journal article" date="2000" name="Genome Res.">
        <title>Normalization and subtraction of cap-trapper-selected cDNAs to prepare full-length cDNA libraries for rapid discovery of new genes.</title>
        <authorList>
            <person name="Carninci P."/>
            <person name="Shibata Y."/>
            <person name="Hayatsu N."/>
            <person name="Sugahara Y."/>
            <person name="Shibata K."/>
            <person name="Itoh M."/>
            <person name="Konno H."/>
            <person name="Okazaki Y."/>
            <person name="Muramatsu M."/>
            <person name="Hayashizaki Y."/>
        </authorList>
    </citation>
    <scope>NUCLEOTIDE SEQUENCE</scope>
    <source>
        <strain evidence="1">C57BL/6J</strain>
        <tissue evidence="1">Testis</tissue>
    </source>
</reference>
<sequence>LQTKAGKRQSWRPVGLARPGKVGEAFSSSYRSKTVPNWQLRELQSCRPDPGVHRGHCEHHTLIPTQRAEAAAHPKLGPHPLLALIRDKRLFQIYSGTRSS</sequence>
<dbReference type="EMBL" id="AK016780">
    <property type="protein sequence ID" value="BAB30426.1"/>
    <property type="molecule type" value="mRNA"/>
</dbReference>
<accession>Q9CUD1</accession>
<dbReference type="AlphaFoldDB" id="Q9CUD1"/>
<reference evidence="1" key="5">
    <citation type="journal article" date="2001" name="Nature">
        <title>Functional annotation of a full-length mouse cDNA collection.</title>
        <authorList>
            <consortium name="The RIKEN Genome Exploration Research Group Phase II Team and the FANTOM Consortium"/>
        </authorList>
    </citation>
    <scope>NUCLEOTIDE SEQUENCE</scope>
    <source>
        <strain evidence="1">C57BL/6J</strain>
        <tissue evidence="1">Testis</tissue>
    </source>
</reference>
<feature type="non-terminal residue" evidence="1">
    <location>
        <position position="1"/>
    </location>
</feature>
<reference evidence="1" key="6">
    <citation type="journal article" date="2002" name="Nature">
        <title>Analysis of the mouse transcriptome based on functional annotation of 60,770 full-length cDNAs.</title>
        <authorList>
            <consortium name="The FANTOM Consortium and the RIKEN Genome Exploration Research Group Phase I and II Team"/>
        </authorList>
    </citation>
    <scope>NUCLEOTIDE SEQUENCE</scope>
    <source>
        <strain evidence="1">C57BL/6J</strain>
        <tissue evidence="1">Testis</tissue>
    </source>
</reference>
<name>Q9CUD1_MOUSE</name>
<evidence type="ECO:0000313" key="2">
    <source>
        <dbReference type="MGI" id="MGI:1918385"/>
    </source>
</evidence>
<reference evidence="1" key="7">
    <citation type="journal article" date="2005" name="Science">
        <title>The Transcriptional Landscape of the Mammalian Genome.</title>
        <authorList>
            <consortium name="The FANTOM Consortium"/>
            <consortium name="Riken Genome Exploration Research Group and Genome Science Group (Genome Network Project Core Group)"/>
        </authorList>
    </citation>
    <scope>NUCLEOTIDE SEQUENCE</scope>
    <source>
        <strain evidence="1">C57BL/6J</strain>
        <tissue evidence="1">Testis</tissue>
    </source>
</reference>